<dbReference type="PROSITE" id="PS51257">
    <property type="entry name" value="PROKAR_LIPOPROTEIN"/>
    <property type="match status" value="1"/>
</dbReference>
<organism evidence="1 2">
    <name type="scientific">Sediminicola luteus</name>
    <dbReference type="NCBI Taxonomy" id="319238"/>
    <lineage>
        <taxon>Bacteria</taxon>
        <taxon>Pseudomonadati</taxon>
        <taxon>Bacteroidota</taxon>
        <taxon>Flavobacteriia</taxon>
        <taxon>Flavobacteriales</taxon>
        <taxon>Flavobacteriaceae</taxon>
        <taxon>Sediminicola</taxon>
    </lineage>
</organism>
<protein>
    <recommendedName>
        <fullName evidence="3">DUF2891 domain-containing protein</fullName>
    </recommendedName>
</protein>
<keyword evidence="2" id="KW-1185">Reference proteome</keyword>
<proteinExistence type="predicted"/>
<dbReference type="Pfam" id="PF11199">
    <property type="entry name" value="DUF2891"/>
    <property type="match status" value="1"/>
</dbReference>
<dbReference type="Proteomes" id="UP000219559">
    <property type="component" value="Unassembled WGS sequence"/>
</dbReference>
<dbReference type="OrthoDB" id="9779797at2"/>
<accession>A0A2A4G7U5</accession>
<name>A0A2A4G7U5_9FLAO</name>
<gene>
    <name evidence="1" type="ORF">B7P33_12370</name>
</gene>
<dbReference type="RefSeq" id="WP_097442751.1">
    <property type="nucleotide sequence ID" value="NZ_NBWU01000004.1"/>
</dbReference>
<evidence type="ECO:0000313" key="1">
    <source>
        <dbReference type="EMBL" id="PCE64034.1"/>
    </source>
</evidence>
<sequence length="367" mass="41623">MIKRFGFLFCVLLFLACNDTPKDQNAVVSEQQPTKPELDLAQAQRLASLPLHCLQEEYPNKLNQVLNDSTHLASPKTLHPSFYGCFDWHSSVHGHWSLVFLLKKFPELENAALIRQKLAENMSAEHINAEVAYFKMKGNASYERTYGWAWVLKLAEELHTWNDPLAKELEANLQPLTDYMVQAYIEFLPRLGYPIRVGEHTNTAFGLSMAVDYAKTVGNEGLLTAIKETVDRFYKNDVACPLGWEPSGFDFLSPCLEEANLVRKVYGQDEFKAWLHKFLPQLTQADFSLEPGKVADRTDGKLVHLDGLNFSRAWCLYGISETLPEMGHLNDLAHEHINYSLPKIVDGNYGGTHWLGTFALYALNAQN</sequence>
<dbReference type="AlphaFoldDB" id="A0A2A4G7U5"/>
<dbReference type="EMBL" id="NBWU01000004">
    <property type="protein sequence ID" value="PCE64034.1"/>
    <property type="molecule type" value="Genomic_DNA"/>
</dbReference>
<evidence type="ECO:0000313" key="2">
    <source>
        <dbReference type="Proteomes" id="UP000219559"/>
    </source>
</evidence>
<dbReference type="InterPro" id="IPR021365">
    <property type="entry name" value="DUF2891"/>
</dbReference>
<evidence type="ECO:0008006" key="3">
    <source>
        <dbReference type="Google" id="ProtNLM"/>
    </source>
</evidence>
<comment type="caution">
    <text evidence="1">The sequence shown here is derived from an EMBL/GenBank/DDBJ whole genome shotgun (WGS) entry which is preliminary data.</text>
</comment>
<reference evidence="1 2" key="1">
    <citation type="submission" date="2017-04" db="EMBL/GenBank/DDBJ databases">
        <title>A new member of the family Flavobacteriaceae isolated from ascidians.</title>
        <authorList>
            <person name="Chen L."/>
        </authorList>
    </citation>
    <scope>NUCLEOTIDE SEQUENCE [LARGE SCALE GENOMIC DNA]</scope>
    <source>
        <strain evidence="1 2">HQA918</strain>
    </source>
</reference>